<dbReference type="Pfam" id="PF00583">
    <property type="entry name" value="Acetyltransf_1"/>
    <property type="match status" value="1"/>
</dbReference>
<dbReference type="InterPro" id="IPR016181">
    <property type="entry name" value="Acyl_CoA_acyltransferase"/>
</dbReference>
<dbReference type="CDD" id="cd04301">
    <property type="entry name" value="NAT_SF"/>
    <property type="match status" value="1"/>
</dbReference>
<keyword evidence="3" id="KW-1185">Reference proteome</keyword>
<dbReference type="AlphaFoldDB" id="A0AA37IZZ8"/>
<evidence type="ECO:0000313" key="2">
    <source>
        <dbReference type="EMBL" id="GJN65014.1"/>
    </source>
</evidence>
<dbReference type="InterPro" id="IPR000182">
    <property type="entry name" value="GNAT_dom"/>
</dbReference>
<reference evidence="2" key="1">
    <citation type="journal article" date="2022" name="Int. J. Syst. Evol. Microbiol.">
        <title>Genome-based, phenotypic and chemotaxonomic classification of Faecalibacterium strains: proposal of three novel species Faecalibacterium duncaniae sp. nov., Faecalibacterium hattorii sp. nov. and Faecalibacterium gallinarum sp. nov. .</title>
        <authorList>
            <person name="Sakamoto M."/>
            <person name="Sakurai N."/>
            <person name="Tanno H."/>
            <person name="Iino T."/>
            <person name="Ohkuma M."/>
            <person name="Endo A."/>
        </authorList>
    </citation>
    <scope>NUCLEOTIDE SEQUENCE</scope>
    <source>
        <strain evidence="2">JCM 17207</strain>
    </source>
</reference>
<dbReference type="EMBL" id="BQKV01000054">
    <property type="protein sequence ID" value="GJN65014.1"/>
    <property type="molecule type" value="Genomic_DNA"/>
</dbReference>
<dbReference type="GO" id="GO:0016747">
    <property type="term" value="F:acyltransferase activity, transferring groups other than amino-acyl groups"/>
    <property type="evidence" value="ECO:0007669"/>
    <property type="project" value="InterPro"/>
</dbReference>
<name>A0AA37IZZ8_9FIRM</name>
<feature type="domain" description="N-acetyltransferase" evidence="1">
    <location>
        <begin position="112"/>
        <end position="243"/>
    </location>
</feature>
<dbReference type="Gene3D" id="3.40.630.30">
    <property type="match status" value="1"/>
</dbReference>
<comment type="caution">
    <text evidence="2">The sequence shown here is derived from an EMBL/GenBank/DDBJ whole genome shotgun (WGS) entry which is preliminary data.</text>
</comment>
<dbReference type="SUPFAM" id="SSF55729">
    <property type="entry name" value="Acyl-CoA N-acyltransferases (Nat)"/>
    <property type="match status" value="1"/>
</dbReference>
<proteinExistence type="predicted"/>
<sequence>MNPTREIDEQFSALFSVFHPFSQHLTKREDNQLRDKYDHNAFMYTGQPSAQEIRQALAYQQARGDNFLKLEGYGPLANAFGMEPDATLTMVLPKTAEIAGWKINPAVTLGAPDFDQLERHELKYYGPLYGEDFTIRNNRRLREKLTYRGAYLEGKLVGSCYVYSAGGYTCMDSLVVDEDYRHRYVATTLLRQIAEEARAEGKVLYLHADPDDTPKDMYARMGFEVVDKVYEYLCTDFKELKLD</sequence>
<dbReference type="Proteomes" id="UP001055185">
    <property type="component" value="Unassembled WGS sequence"/>
</dbReference>
<dbReference type="PROSITE" id="PS51186">
    <property type="entry name" value="GNAT"/>
    <property type="match status" value="1"/>
</dbReference>
<protein>
    <recommendedName>
        <fullName evidence="1">N-acetyltransferase domain-containing protein</fullName>
    </recommendedName>
</protein>
<organism evidence="2 3">
    <name type="scientific">Faecalibacterium gallinarum</name>
    <dbReference type="NCBI Taxonomy" id="2903556"/>
    <lineage>
        <taxon>Bacteria</taxon>
        <taxon>Bacillati</taxon>
        <taxon>Bacillota</taxon>
        <taxon>Clostridia</taxon>
        <taxon>Eubacteriales</taxon>
        <taxon>Oscillospiraceae</taxon>
        <taxon>Faecalibacterium</taxon>
    </lineage>
</organism>
<accession>A0AA37IZZ8</accession>
<gene>
    <name evidence="2" type="ORF">JCM17207_16390</name>
</gene>
<evidence type="ECO:0000259" key="1">
    <source>
        <dbReference type="PROSITE" id="PS51186"/>
    </source>
</evidence>
<evidence type="ECO:0000313" key="3">
    <source>
        <dbReference type="Proteomes" id="UP001055185"/>
    </source>
</evidence>
<dbReference type="RefSeq" id="WP_238317267.1">
    <property type="nucleotide sequence ID" value="NZ_BQKV01000054.1"/>
</dbReference>